<dbReference type="InterPro" id="IPR039426">
    <property type="entry name" value="TonB-dep_rcpt-like"/>
</dbReference>
<feature type="domain" description="TonB-dependent receptor-like beta-barrel" evidence="13">
    <location>
        <begin position="312"/>
        <end position="746"/>
    </location>
</feature>
<dbReference type="NCBIfam" id="TIGR01786">
    <property type="entry name" value="TonB-hemlactrns"/>
    <property type="match status" value="1"/>
</dbReference>
<feature type="domain" description="TonB-dependent receptor plug" evidence="14">
    <location>
        <begin position="79"/>
        <end position="191"/>
    </location>
</feature>
<evidence type="ECO:0000256" key="12">
    <source>
        <dbReference type="RuleBase" id="RU003357"/>
    </source>
</evidence>
<dbReference type="PANTHER" id="PTHR30069">
    <property type="entry name" value="TONB-DEPENDENT OUTER MEMBRANE RECEPTOR"/>
    <property type="match status" value="1"/>
</dbReference>
<dbReference type="InterPro" id="IPR037066">
    <property type="entry name" value="Plug_dom_sf"/>
</dbReference>
<evidence type="ECO:0000256" key="2">
    <source>
        <dbReference type="ARBA" id="ARBA00009810"/>
    </source>
</evidence>
<evidence type="ECO:0000256" key="10">
    <source>
        <dbReference type="ARBA" id="ARBA00023237"/>
    </source>
</evidence>
<keyword evidence="10 11" id="KW-0998">Cell outer membrane</keyword>
<organism evidence="15 16">
    <name type="scientific">Methyloradius palustris</name>
    <dbReference type="NCBI Taxonomy" id="2778876"/>
    <lineage>
        <taxon>Bacteria</taxon>
        <taxon>Pseudomonadati</taxon>
        <taxon>Pseudomonadota</taxon>
        <taxon>Betaproteobacteria</taxon>
        <taxon>Nitrosomonadales</taxon>
        <taxon>Methylophilaceae</taxon>
        <taxon>Methyloradius</taxon>
    </lineage>
</organism>
<comment type="similarity">
    <text evidence="2 11 12">Belongs to the TonB-dependent receptor family.</text>
</comment>
<evidence type="ECO:0000256" key="8">
    <source>
        <dbReference type="ARBA" id="ARBA00023136"/>
    </source>
</evidence>
<dbReference type="EMBL" id="AP024110">
    <property type="protein sequence ID" value="BCM25586.1"/>
    <property type="molecule type" value="Genomic_DNA"/>
</dbReference>
<dbReference type="InterPro" id="IPR010949">
    <property type="entry name" value="TonB_Hb/transfer/lactofer_rcpt"/>
</dbReference>
<evidence type="ECO:0000313" key="15">
    <source>
        <dbReference type="EMBL" id="BCM25586.1"/>
    </source>
</evidence>
<reference evidence="15" key="1">
    <citation type="journal article" date="2021" name="Arch. Microbiol.">
        <title>Methyloradius palustris gen. nov., sp. nov., a methanol-oxidizing bacterium isolated from snow.</title>
        <authorList>
            <person name="Miyadera T."/>
            <person name="Kojima H."/>
            <person name="Fukui M."/>
        </authorList>
    </citation>
    <scope>NUCLEOTIDE SEQUENCE</scope>
    <source>
        <strain evidence="15">Zm11</strain>
    </source>
</reference>
<dbReference type="AlphaFoldDB" id="A0A8D5JRK9"/>
<dbReference type="CDD" id="cd01347">
    <property type="entry name" value="ligand_gated_channel"/>
    <property type="match status" value="1"/>
</dbReference>
<dbReference type="RefSeq" id="WP_221763657.1">
    <property type="nucleotide sequence ID" value="NZ_AP024110.1"/>
</dbReference>
<evidence type="ECO:0000259" key="13">
    <source>
        <dbReference type="Pfam" id="PF00593"/>
    </source>
</evidence>
<name>A0A8D5JRK9_9PROT</name>
<evidence type="ECO:0000313" key="16">
    <source>
        <dbReference type="Proteomes" id="UP000826722"/>
    </source>
</evidence>
<dbReference type="InterPro" id="IPR011276">
    <property type="entry name" value="TonB_haem/Hb_rcpt"/>
</dbReference>
<dbReference type="Pfam" id="PF00593">
    <property type="entry name" value="TonB_dep_Rec_b-barrel"/>
    <property type="match status" value="1"/>
</dbReference>
<dbReference type="GO" id="GO:0015232">
    <property type="term" value="F:heme transmembrane transporter activity"/>
    <property type="evidence" value="ECO:0007669"/>
    <property type="project" value="InterPro"/>
</dbReference>
<evidence type="ECO:0000256" key="4">
    <source>
        <dbReference type="ARBA" id="ARBA00022452"/>
    </source>
</evidence>
<keyword evidence="15" id="KW-0762">Sugar transport</keyword>
<keyword evidence="16" id="KW-1185">Reference proteome</keyword>
<comment type="subcellular location">
    <subcellularLocation>
        <location evidence="1 11">Cell outer membrane</location>
        <topology evidence="1 11">Multi-pass membrane protein</topology>
    </subcellularLocation>
</comment>
<evidence type="ECO:0000256" key="1">
    <source>
        <dbReference type="ARBA" id="ARBA00004571"/>
    </source>
</evidence>
<evidence type="ECO:0000256" key="5">
    <source>
        <dbReference type="ARBA" id="ARBA00022692"/>
    </source>
</evidence>
<keyword evidence="5 11" id="KW-0812">Transmembrane</keyword>
<dbReference type="InterPro" id="IPR012910">
    <property type="entry name" value="Plug_dom"/>
</dbReference>
<dbReference type="InterPro" id="IPR000531">
    <property type="entry name" value="Beta-barrel_TonB"/>
</dbReference>
<dbReference type="InterPro" id="IPR036942">
    <property type="entry name" value="Beta-barrel_TonB_sf"/>
</dbReference>
<dbReference type="KEGG" id="mpau:ZMTM_18450"/>
<evidence type="ECO:0000256" key="7">
    <source>
        <dbReference type="ARBA" id="ARBA00023077"/>
    </source>
</evidence>
<evidence type="ECO:0000256" key="9">
    <source>
        <dbReference type="ARBA" id="ARBA00023170"/>
    </source>
</evidence>
<evidence type="ECO:0000256" key="11">
    <source>
        <dbReference type="PROSITE-ProRule" id="PRU01360"/>
    </source>
</evidence>
<proteinExistence type="inferred from homology"/>
<dbReference type="Gene3D" id="2.40.170.20">
    <property type="entry name" value="TonB-dependent receptor, beta-barrel domain"/>
    <property type="match status" value="1"/>
</dbReference>
<dbReference type="SUPFAM" id="SSF56935">
    <property type="entry name" value="Porins"/>
    <property type="match status" value="1"/>
</dbReference>
<dbReference type="Proteomes" id="UP000826722">
    <property type="component" value="Chromosome"/>
</dbReference>
<evidence type="ECO:0000259" key="14">
    <source>
        <dbReference type="Pfam" id="PF07715"/>
    </source>
</evidence>
<keyword evidence="8 11" id="KW-0472">Membrane</keyword>
<dbReference type="GO" id="GO:0044718">
    <property type="term" value="P:siderophore transmembrane transport"/>
    <property type="evidence" value="ECO:0007669"/>
    <property type="project" value="TreeGrafter"/>
</dbReference>
<dbReference type="PANTHER" id="PTHR30069:SF29">
    <property type="entry name" value="HEMOGLOBIN AND HEMOGLOBIN-HAPTOGLOBIN-BINDING PROTEIN 1-RELATED"/>
    <property type="match status" value="1"/>
</dbReference>
<keyword evidence="3 11" id="KW-0813">Transport</keyword>
<dbReference type="GO" id="GO:0015344">
    <property type="term" value="F:siderophore uptake transmembrane transporter activity"/>
    <property type="evidence" value="ECO:0007669"/>
    <property type="project" value="TreeGrafter"/>
</dbReference>
<dbReference type="NCBIfam" id="TIGR01785">
    <property type="entry name" value="TonB-hemin"/>
    <property type="match status" value="1"/>
</dbReference>
<accession>A0A8D5JRK9</accession>
<keyword evidence="4 11" id="KW-1134">Transmembrane beta strand</keyword>
<keyword evidence="6" id="KW-0732">Signal</keyword>
<dbReference type="PROSITE" id="PS52016">
    <property type="entry name" value="TONB_DEPENDENT_REC_3"/>
    <property type="match status" value="1"/>
</dbReference>
<evidence type="ECO:0000256" key="6">
    <source>
        <dbReference type="ARBA" id="ARBA00022729"/>
    </source>
</evidence>
<dbReference type="Pfam" id="PF07715">
    <property type="entry name" value="Plug"/>
    <property type="match status" value="1"/>
</dbReference>
<gene>
    <name evidence="15" type="primary">phuR</name>
    <name evidence="15" type="ORF">ZMTM_18450</name>
</gene>
<keyword evidence="7 12" id="KW-0798">TonB box</keyword>
<dbReference type="GO" id="GO:0009279">
    <property type="term" value="C:cell outer membrane"/>
    <property type="evidence" value="ECO:0007669"/>
    <property type="project" value="UniProtKB-SubCell"/>
</dbReference>
<protein>
    <submittedName>
        <fullName evidence="15">Sugar transporter</fullName>
    </submittedName>
</protein>
<keyword evidence="9" id="KW-0675">Receptor</keyword>
<sequence>MKSCVRKLRAQPIGQRANSIQSLPINLLLINLLLGLGLSAYSISSPAAEASKPLANVVASLDTLPEVTTTATRSETAVDEVPATITVINREKLDRKIAADEADYFRDEPDVSMARDIRRFGATRVNIRGIEDNRVMQMVDGVRLSDYYDSGGPTNFTMNAPLGVSRDFLKRVEILRGPASSLYGSDAIGGVVGYITLDPADVLTPGNDYGARYRMGYSGENKGFSNSVLGAWHSDMLDVLLGYSHTDASEFRNKGSADTVSVSRTKPNPQSIEDQGAIAKFVLRPAEGHTVSVMLEGREQDADVNVRRLSATLPKVTATSGEDNTQRIRASIDWEYKPQSAFYDRLAVKFYRQETDTNNKNVQTRTNTGATCSGANSPTNFGNNCLLNQSFSLNQTSTGLGLILDSDTKIWDQNHFFTYGIDISRVETEELRDATRYNLTTGTVSKTLAGDTFPVRDFPKGINDKAGIFVQDEISGLAGGPLSIIPGLRYDWNRLKPEVDALTQVALSANNRSAVEQTDSAFSPKLAASWKLNQAMSLYGQAVTGFRAPNYNEVNGSFRNTGQPPGYAISPNADLKAETSVGVEGGIKWYAQKVRGQLSLYDTHYKDFIENVQLVCPGDARCISGVATTFINSNISSVRIYGAELRSTWDFTPGWSVDGALAWTRGENRSTNQPLNSVEPARLSLGLVREAADWGAEARVRSAAAVTRTDDTAGTWFRPAGYSVANLAAWWRPIKAGQFNIAVNNLFDKKYFLWSDIRQADSRNPVGVDFYSQSGRTVSASFSYQF</sequence>
<dbReference type="Gene3D" id="2.170.130.10">
    <property type="entry name" value="TonB-dependent receptor, plug domain"/>
    <property type="match status" value="1"/>
</dbReference>
<evidence type="ECO:0000256" key="3">
    <source>
        <dbReference type="ARBA" id="ARBA00022448"/>
    </source>
</evidence>